<dbReference type="AlphaFoldDB" id="A5FVZ1"/>
<evidence type="ECO:0000256" key="2">
    <source>
        <dbReference type="ARBA" id="ARBA00022723"/>
    </source>
</evidence>
<comment type="cofactor">
    <cofactor evidence="1">
        <name>Zn(2+)</name>
        <dbReference type="ChEBI" id="CHEBI:29105"/>
    </cofactor>
</comment>
<dbReference type="SUPFAM" id="SSF102215">
    <property type="entry name" value="Creatininase"/>
    <property type="match status" value="1"/>
</dbReference>
<organism evidence="6 7">
    <name type="scientific">Acidiphilium cryptum (strain JF-5)</name>
    <dbReference type="NCBI Taxonomy" id="349163"/>
    <lineage>
        <taxon>Bacteria</taxon>
        <taxon>Pseudomonadati</taxon>
        <taxon>Pseudomonadota</taxon>
        <taxon>Alphaproteobacteria</taxon>
        <taxon>Acetobacterales</taxon>
        <taxon>Acidocellaceae</taxon>
        <taxon>Acidiphilium</taxon>
    </lineage>
</organism>
<dbReference type="PANTHER" id="PTHR35005:SF1">
    <property type="entry name" value="2-AMINO-5-FORMYLAMINO-6-RIBOSYLAMINOPYRIMIDIN-4(3H)-ONE 5'-MONOPHOSPHATE DEFORMYLASE"/>
    <property type="match status" value="1"/>
</dbReference>
<dbReference type="Pfam" id="PF02633">
    <property type="entry name" value="Creatininase"/>
    <property type="match status" value="1"/>
</dbReference>
<dbReference type="GO" id="GO:0016811">
    <property type="term" value="F:hydrolase activity, acting on carbon-nitrogen (but not peptide) bonds, in linear amides"/>
    <property type="evidence" value="ECO:0007669"/>
    <property type="project" value="TreeGrafter"/>
</dbReference>
<dbReference type="GO" id="GO:0009231">
    <property type="term" value="P:riboflavin biosynthetic process"/>
    <property type="evidence" value="ECO:0007669"/>
    <property type="project" value="TreeGrafter"/>
</dbReference>
<evidence type="ECO:0000256" key="1">
    <source>
        <dbReference type="ARBA" id="ARBA00001947"/>
    </source>
</evidence>
<evidence type="ECO:0000313" key="7">
    <source>
        <dbReference type="Proteomes" id="UP000000245"/>
    </source>
</evidence>
<dbReference type="HOGENOM" id="CLU_055029_2_1_5"/>
<accession>A5FVZ1</accession>
<keyword evidence="7" id="KW-1185">Reference proteome</keyword>
<dbReference type="GO" id="GO:0046872">
    <property type="term" value="F:metal ion binding"/>
    <property type="evidence" value="ECO:0007669"/>
    <property type="project" value="UniProtKB-KW"/>
</dbReference>
<dbReference type="KEGG" id="acr:Acry_0549"/>
<dbReference type="Proteomes" id="UP000000245">
    <property type="component" value="Chromosome"/>
</dbReference>
<dbReference type="eggNOG" id="COG1402">
    <property type="taxonomic scope" value="Bacteria"/>
</dbReference>
<reference evidence="6 7" key="1">
    <citation type="submission" date="2007-05" db="EMBL/GenBank/DDBJ databases">
        <title>Complete sequence of chromosome of Acidiphilium cryptum JF-5.</title>
        <authorList>
            <consortium name="US DOE Joint Genome Institute"/>
            <person name="Copeland A."/>
            <person name="Lucas S."/>
            <person name="Lapidus A."/>
            <person name="Barry K."/>
            <person name="Detter J.C."/>
            <person name="Glavina del Rio T."/>
            <person name="Hammon N."/>
            <person name="Israni S."/>
            <person name="Dalin E."/>
            <person name="Tice H."/>
            <person name="Pitluck S."/>
            <person name="Sims D."/>
            <person name="Brettin T."/>
            <person name="Bruce D."/>
            <person name="Han C."/>
            <person name="Schmutz J."/>
            <person name="Larimer F."/>
            <person name="Land M."/>
            <person name="Hauser L."/>
            <person name="Kyrpides N."/>
            <person name="Kim E."/>
            <person name="Magnuson T."/>
            <person name="Richardson P."/>
        </authorList>
    </citation>
    <scope>NUCLEOTIDE SEQUENCE [LARGE SCALE GENOMIC DNA]</scope>
    <source>
        <strain evidence="6 7">JF-5</strain>
    </source>
</reference>
<dbReference type="RefSeq" id="WP_011941598.1">
    <property type="nucleotide sequence ID" value="NC_009484.1"/>
</dbReference>
<evidence type="ECO:0000256" key="5">
    <source>
        <dbReference type="ARBA" id="ARBA00024029"/>
    </source>
</evidence>
<dbReference type="PANTHER" id="PTHR35005">
    <property type="entry name" value="3-DEHYDRO-SCYLLO-INOSOSE HYDROLASE"/>
    <property type="match status" value="1"/>
</dbReference>
<evidence type="ECO:0000256" key="4">
    <source>
        <dbReference type="ARBA" id="ARBA00022833"/>
    </source>
</evidence>
<keyword evidence="3" id="KW-0378">Hydrolase</keyword>
<dbReference type="InterPro" id="IPR024087">
    <property type="entry name" value="Creatininase-like_sf"/>
</dbReference>
<proteinExistence type="inferred from homology"/>
<dbReference type="EMBL" id="CP000697">
    <property type="protein sequence ID" value="ABQ29773.1"/>
    <property type="molecule type" value="Genomic_DNA"/>
</dbReference>
<evidence type="ECO:0000256" key="3">
    <source>
        <dbReference type="ARBA" id="ARBA00022801"/>
    </source>
</evidence>
<protein>
    <submittedName>
        <fullName evidence="6">Uncharacterized protein putative amidase-like protein</fullName>
    </submittedName>
</protein>
<evidence type="ECO:0000313" key="6">
    <source>
        <dbReference type="EMBL" id="ABQ29773.1"/>
    </source>
</evidence>
<dbReference type="InterPro" id="IPR003785">
    <property type="entry name" value="Creatininase/forma_Hydrolase"/>
</dbReference>
<dbReference type="Gene3D" id="3.40.50.10310">
    <property type="entry name" value="Creatininase"/>
    <property type="match status" value="1"/>
</dbReference>
<gene>
    <name evidence="6" type="ordered locus">Acry_0549</name>
</gene>
<sequence>MEKTGLDDLTSAELRALLPRRPLVLLPLGSQEDQGAHAPMGDFRLAAALAGRIARAATEAGTLTLAAPALPFGAADHFGAVPGGLALAPATFRAVLADLIADLRRTGLDRIVILNGHGGNAPLVHEVTLSIRRAGGPIIPSFYLWKVARRLMERRIGPAAGRFGHGAEPLASITLALRPDAARPDLAVKPAPGARLLGCPVIGFGTIGFEDVEIDAPAEYPEIAPSSATADATGADPALGAAVIADLIALAVRFCAHVASLT</sequence>
<keyword evidence="2" id="KW-0479">Metal-binding</keyword>
<comment type="similarity">
    <text evidence="5">Belongs to the creatininase superfamily.</text>
</comment>
<name>A5FVZ1_ACICJ</name>
<keyword evidence="4" id="KW-0862">Zinc</keyword>
<dbReference type="STRING" id="349163.Acry_0549"/>